<dbReference type="Pfam" id="PF04892">
    <property type="entry name" value="VanZ"/>
    <property type="match status" value="1"/>
</dbReference>
<protein>
    <recommendedName>
        <fullName evidence="2">VanZ-like domain-containing protein</fullName>
    </recommendedName>
</protein>
<sequence>MMIQDVPPTVFGVAAILCAVAVLSALALRAGHSERLPAIGLIAIFAGITQLPLPPSEGLDCSDSGEPPLLRPLRFVDAIGRRLERNLSALEWLRELTISSTALNLHACIVIGVALGLCVARFRAAILIGAAMSLTAETAQITGLFGLYDCTYRQFEVDDLILNTSGVAIGYALARMMRAGRVWRAAR</sequence>
<evidence type="ECO:0000313" key="4">
    <source>
        <dbReference type="Proteomes" id="UP000022447"/>
    </source>
</evidence>
<name>X7EAW8_9RHOB</name>
<evidence type="ECO:0000259" key="2">
    <source>
        <dbReference type="Pfam" id="PF04892"/>
    </source>
</evidence>
<dbReference type="InterPro" id="IPR053150">
    <property type="entry name" value="Teicoplanin_resist-assoc"/>
</dbReference>
<feature type="domain" description="VanZ-like" evidence="2">
    <location>
        <begin position="42"/>
        <end position="177"/>
    </location>
</feature>
<evidence type="ECO:0000313" key="3">
    <source>
        <dbReference type="EMBL" id="ETX13234.1"/>
    </source>
</evidence>
<dbReference type="PANTHER" id="PTHR36834">
    <property type="entry name" value="MEMBRANE PROTEIN-RELATED"/>
    <property type="match status" value="1"/>
</dbReference>
<dbReference type="AlphaFoldDB" id="X7EAW8"/>
<keyword evidence="1" id="KW-1133">Transmembrane helix</keyword>
<dbReference type="STRING" id="1449350.OCH239_12715"/>
<feature type="transmembrane region" description="Helical" evidence="1">
    <location>
        <begin position="160"/>
        <end position="177"/>
    </location>
</feature>
<comment type="caution">
    <text evidence="3">The sequence shown here is derived from an EMBL/GenBank/DDBJ whole genome shotgun (WGS) entry which is preliminary data.</text>
</comment>
<dbReference type="PANTHER" id="PTHR36834:SF1">
    <property type="entry name" value="INTEGRAL MEMBRANE PROTEIN"/>
    <property type="match status" value="1"/>
</dbReference>
<dbReference type="RefSeq" id="WP_037265599.1">
    <property type="nucleotide sequence ID" value="NZ_JALZ01000032.1"/>
</dbReference>
<keyword evidence="4" id="KW-1185">Reference proteome</keyword>
<dbReference type="Proteomes" id="UP000022447">
    <property type="component" value="Unassembled WGS sequence"/>
</dbReference>
<dbReference type="EMBL" id="JALZ01000032">
    <property type="protein sequence ID" value="ETX13234.1"/>
    <property type="molecule type" value="Genomic_DNA"/>
</dbReference>
<feature type="transmembrane region" description="Helical" evidence="1">
    <location>
        <begin position="35"/>
        <end position="53"/>
    </location>
</feature>
<evidence type="ECO:0000256" key="1">
    <source>
        <dbReference type="SAM" id="Phobius"/>
    </source>
</evidence>
<feature type="transmembrane region" description="Helical" evidence="1">
    <location>
        <begin position="96"/>
        <end position="119"/>
    </location>
</feature>
<dbReference type="eggNOG" id="COG4767">
    <property type="taxonomic scope" value="Bacteria"/>
</dbReference>
<feature type="transmembrane region" description="Helical" evidence="1">
    <location>
        <begin position="126"/>
        <end position="148"/>
    </location>
</feature>
<feature type="transmembrane region" description="Helical" evidence="1">
    <location>
        <begin position="6"/>
        <end position="28"/>
    </location>
</feature>
<dbReference type="InterPro" id="IPR006976">
    <property type="entry name" value="VanZ-like"/>
</dbReference>
<accession>X7EAW8</accession>
<reference evidence="3 4" key="1">
    <citation type="submission" date="2014-01" db="EMBL/GenBank/DDBJ databases">
        <title>Roseivivax halodurans JCM 10272 Genome Sequencing.</title>
        <authorList>
            <person name="Lai Q."/>
            <person name="Li G."/>
            <person name="Shao Z."/>
        </authorList>
    </citation>
    <scope>NUCLEOTIDE SEQUENCE [LARGE SCALE GENOMIC DNA]</scope>
    <source>
        <strain evidence="3 4">JCM 10272</strain>
    </source>
</reference>
<proteinExistence type="predicted"/>
<keyword evidence="1" id="KW-0812">Transmembrane</keyword>
<organism evidence="3 4">
    <name type="scientific">Roseivivax halodurans JCM 10272</name>
    <dbReference type="NCBI Taxonomy" id="1449350"/>
    <lineage>
        <taxon>Bacteria</taxon>
        <taxon>Pseudomonadati</taxon>
        <taxon>Pseudomonadota</taxon>
        <taxon>Alphaproteobacteria</taxon>
        <taxon>Rhodobacterales</taxon>
        <taxon>Roseobacteraceae</taxon>
        <taxon>Roseivivax</taxon>
    </lineage>
</organism>
<gene>
    <name evidence="3" type="ORF">OCH239_12715</name>
</gene>
<dbReference type="OrthoDB" id="4822551at2"/>
<keyword evidence="1" id="KW-0472">Membrane</keyword>